<name>A0A2R5F6X3_9PROT</name>
<keyword evidence="3" id="KW-1185">Reference proteome</keyword>
<dbReference type="SUPFAM" id="SSF141371">
    <property type="entry name" value="PilZ domain-like"/>
    <property type="match status" value="1"/>
</dbReference>
<dbReference type="GO" id="GO:0035438">
    <property type="term" value="F:cyclic-di-GMP binding"/>
    <property type="evidence" value="ECO:0007669"/>
    <property type="project" value="InterPro"/>
</dbReference>
<dbReference type="EMBL" id="BDOQ01000006">
    <property type="protein sequence ID" value="GBG13992.1"/>
    <property type="molecule type" value="Genomic_DNA"/>
</dbReference>
<reference evidence="2 3" key="1">
    <citation type="journal article" date="2018" name="Environ. Microbiol.">
        <title>Isolation and genomic characterization of Novimethylophilus kurashikiensis gen. nov. sp. nov., a new lanthanide-dependent methylotrophic species of Methylophilaceae.</title>
        <authorList>
            <person name="Lv H."/>
            <person name="Sahin N."/>
            <person name="Tani A."/>
        </authorList>
    </citation>
    <scope>NUCLEOTIDE SEQUENCE [LARGE SCALE GENOMIC DNA]</scope>
    <source>
        <strain evidence="2 3">La2-4</strain>
    </source>
</reference>
<dbReference type="OrthoDB" id="8907644at2"/>
<dbReference type="AlphaFoldDB" id="A0A2R5F6X3"/>
<evidence type="ECO:0000259" key="1">
    <source>
        <dbReference type="Pfam" id="PF07238"/>
    </source>
</evidence>
<comment type="caution">
    <text evidence="2">The sequence shown here is derived from an EMBL/GenBank/DDBJ whole genome shotgun (WGS) entry which is preliminary data.</text>
</comment>
<organism evidence="2 3">
    <name type="scientific">Novimethylophilus kurashikiensis</name>
    <dbReference type="NCBI Taxonomy" id="1825523"/>
    <lineage>
        <taxon>Bacteria</taxon>
        <taxon>Pseudomonadati</taxon>
        <taxon>Pseudomonadota</taxon>
        <taxon>Betaproteobacteria</taxon>
        <taxon>Nitrosomonadales</taxon>
        <taxon>Methylophilaceae</taxon>
        <taxon>Novimethylophilus</taxon>
    </lineage>
</organism>
<protein>
    <submittedName>
        <fullName evidence="2">Peptidase M23</fullName>
    </submittedName>
</protein>
<gene>
    <name evidence="2" type="ORF">NMK_1548</name>
</gene>
<sequence length="98" mass="10990">MRTGADQRSDERVEVILPVYVEQNMGMTRDFSANGIRFDTDGEFVPGNDIDFILEVETFTDKKLLKCKGRVVRAEAHDGRMSVAASVEESTLEPIKPI</sequence>
<proteinExistence type="predicted"/>
<dbReference type="Proteomes" id="UP000245081">
    <property type="component" value="Unassembled WGS sequence"/>
</dbReference>
<evidence type="ECO:0000313" key="3">
    <source>
        <dbReference type="Proteomes" id="UP000245081"/>
    </source>
</evidence>
<evidence type="ECO:0000313" key="2">
    <source>
        <dbReference type="EMBL" id="GBG13992.1"/>
    </source>
</evidence>
<dbReference type="Pfam" id="PF07238">
    <property type="entry name" value="PilZ"/>
    <property type="match status" value="1"/>
</dbReference>
<feature type="domain" description="PilZ" evidence="1">
    <location>
        <begin position="7"/>
        <end position="81"/>
    </location>
</feature>
<dbReference type="Gene3D" id="2.40.10.220">
    <property type="entry name" value="predicted glycosyltransferase like domains"/>
    <property type="match status" value="1"/>
</dbReference>
<dbReference type="InterPro" id="IPR009875">
    <property type="entry name" value="PilZ_domain"/>
</dbReference>
<accession>A0A2R5F6X3</accession>
<dbReference type="RefSeq" id="WP_109015204.1">
    <property type="nucleotide sequence ID" value="NZ_BDOQ01000006.1"/>
</dbReference>